<dbReference type="AlphaFoldDB" id="A0A430AVX6"/>
<dbReference type="Proteomes" id="UP000287605">
    <property type="component" value="Unassembled WGS sequence"/>
</dbReference>
<reference evidence="1 2" key="1">
    <citation type="submission" date="2017-05" db="EMBL/GenBank/DDBJ databases">
        <title>Vagococcus spp. assemblies.</title>
        <authorList>
            <person name="Gulvik C.A."/>
        </authorList>
    </citation>
    <scope>NUCLEOTIDE SEQUENCE [LARGE SCALE GENOMIC DNA]</scope>
    <source>
        <strain evidence="1 2">CCUG 51432</strain>
    </source>
</reference>
<dbReference type="RefSeq" id="WP_126808591.1">
    <property type="nucleotide sequence ID" value="NZ_NGKA01000008.1"/>
</dbReference>
<name>A0A430AVX6_9ENTE</name>
<sequence length="176" mass="20558">MEKILEPIYGVKLDFLIVDQTGKVVDGDYIRYDVQKCMRTTLYSANVEDLKRVRDRKLNRDQILLDLPPLCFRDVNGNDIEFDSNPKTMMLFAQIISSFNKEFDKNKETVLDKVAIGFKDGLIIELLQEDDTYVVRRKANGDDLFSSIKIDDKDKAFAFFKDLTRMERAEYLKVCF</sequence>
<evidence type="ECO:0000313" key="1">
    <source>
        <dbReference type="EMBL" id="RSU12212.1"/>
    </source>
</evidence>
<proteinExistence type="predicted"/>
<comment type="caution">
    <text evidence="1">The sequence shown here is derived from an EMBL/GenBank/DDBJ whole genome shotgun (WGS) entry which is preliminary data.</text>
</comment>
<evidence type="ECO:0000313" key="2">
    <source>
        <dbReference type="Proteomes" id="UP000287605"/>
    </source>
</evidence>
<organism evidence="1 2">
    <name type="scientific">Vagococcus elongatus</name>
    <dbReference type="NCBI Taxonomy" id="180344"/>
    <lineage>
        <taxon>Bacteria</taxon>
        <taxon>Bacillati</taxon>
        <taxon>Bacillota</taxon>
        <taxon>Bacilli</taxon>
        <taxon>Lactobacillales</taxon>
        <taxon>Enterococcaceae</taxon>
        <taxon>Vagococcus</taxon>
    </lineage>
</organism>
<keyword evidence="2" id="KW-1185">Reference proteome</keyword>
<dbReference type="EMBL" id="NGKA01000008">
    <property type="protein sequence ID" value="RSU12212.1"/>
    <property type="molecule type" value="Genomic_DNA"/>
</dbReference>
<protein>
    <submittedName>
        <fullName evidence="1">Uncharacterized protein</fullName>
    </submittedName>
</protein>
<accession>A0A430AVX6</accession>
<gene>
    <name evidence="1" type="ORF">CBF29_06335</name>
</gene>